<reference evidence="10 11" key="1">
    <citation type="journal article" date="2019" name="Nat. Microbiol.">
        <title>Mediterranean grassland soil C-N compound turnover is dependent on rainfall and depth, and is mediated by genomically divergent microorganisms.</title>
        <authorList>
            <person name="Diamond S."/>
            <person name="Andeer P.F."/>
            <person name="Li Z."/>
            <person name="Crits-Christoph A."/>
            <person name="Burstein D."/>
            <person name="Anantharaman K."/>
            <person name="Lane K.R."/>
            <person name="Thomas B.C."/>
            <person name="Pan C."/>
            <person name="Northen T.R."/>
            <person name="Banfield J.F."/>
        </authorList>
    </citation>
    <scope>NUCLEOTIDE SEQUENCE [LARGE SCALE GENOMIC DNA]</scope>
    <source>
        <strain evidence="10">NP_7</strain>
    </source>
</reference>
<dbReference type="AlphaFoldDB" id="A0A537IZ25"/>
<organism evidence="10 11">
    <name type="scientific">Candidatus Segetimicrobium genomatis</name>
    <dbReference type="NCBI Taxonomy" id="2569760"/>
    <lineage>
        <taxon>Bacteria</taxon>
        <taxon>Bacillati</taxon>
        <taxon>Candidatus Sysuimicrobiota</taxon>
        <taxon>Candidatus Sysuimicrobiia</taxon>
        <taxon>Candidatus Sysuimicrobiales</taxon>
        <taxon>Candidatus Segetimicrobiaceae</taxon>
        <taxon>Candidatus Segetimicrobium</taxon>
    </lineage>
</organism>
<keyword evidence="4 9" id="KW-0812">Transmembrane</keyword>
<keyword evidence="2" id="KW-0813">Transport</keyword>
<comment type="caution">
    <text evidence="10">The sequence shown here is derived from an EMBL/GenBank/DDBJ whole genome shotgun (WGS) entry which is preliminary data.</text>
</comment>
<evidence type="ECO:0000313" key="11">
    <source>
        <dbReference type="Proteomes" id="UP000320048"/>
    </source>
</evidence>
<feature type="transmembrane region" description="Helical" evidence="9">
    <location>
        <begin position="257"/>
        <end position="277"/>
    </location>
</feature>
<keyword evidence="5" id="KW-0029">Amino-acid transport</keyword>
<feature type="transmembrane region" description="Helical" evidence="9">
    <location>
        <begin position="61"/>
        <end position="79"/>
    </location>
</feature>
<evidence type="ECO:0000256" key="2">
    <source>
        <dbReference type="ARBA" id="ARBA00022448"/>
    </source>
</evidence>
<evidence type="ECO:0000256" key="8">
    <source>
        <dbReference type="ARBA" id="ARBA00037998"/>
    </source>
</evidence>
<dbReference type="Proteomes" id="UP000320048">
    <property type="component" value="Unassembled WGS sequence"/>
</dbReference>
<feature type="transmembrane region" description="Helical" evidence="9">
    <location>
        <begin position="131"/>
        <end position="160"/>
    </location>
</feature>
<dbReference type="InterPro" id="IPR001851">
    <property type="entry name" value="ABC_transp_permease"/>
</dbReference>
<evidence type="ECO:0000256" key="7">
    <source>
        <dbReference type="ARBA" id="ARBA00023136"/>
    </source>
</evidence>
<protein>
    <submittedName>
        <fullName evidence="10">Branched-chain amino acid ABC transporter permease</fullName>
    </submittedName>
</protein>
<dbReference type="CDD" id="cd06582">
    <property type="entry name" value="TM_PBP1_LivH_like"/>
    <property type="match status" value="1"/>
</dbReference>
<evidence type="ECO:0000313" key="10">
    <source>
        <dbReference type="EMBL" id="TMI76568.1"/>
    </source>
</evidence>
<evidence type="ECO:0000256" key="3">
    <source>
        <dbReference type="ARBA" id="ARBA00022475"/>
    </source>
</evidence>
<evidence type="ECO:0000256" key="9">
    <source>
        <dbReference type="SAM" id="Phobius"/>
    </source>
</evidence>
<dbReference type="InterPro" id="IPR052157">
    <property type="entry name" value="BCAA_transport_permease"/>
</dbReference>
<evidence type="ECO:0000256" key="1">
    <source>
        <dbReference type="ARBA" id="ARBA00004651"/>
    </source>
</evidence>
<dbReference type="PANTHER" id="PTHR11795">
    <property type="entry name" value="BRANCHED-CHAIN AMINO ACID TRANSPORT SYSTEM PERMEASE PROTEIN LIVH"/>
    <property type="match status" value="1"/>
</dbReference>
<dbReference type="Pfam" id="PF02653">
    <property type="entry name" value="BPD_transp_2"/>
    <property type="match status" value="1"/>
</dbReference>
<gene>
    <name evidence="10" type="ORF">E6H04_14945</name>
</gene>
<evidence type="ECO:0000256" key="5">
    <source>
        <dbReference type="ARBA" id="ARBA00022970"/>
    </source>
</evidence>
<dbReference type="PANTHER" id="PTHR11795:SF442">
    <property type="entry name" value="ABC TRANSPORTER ATP-BINDING PROTEIN"/>
    <property type="match status" value="1"/>
</dbReference>
<evidence type="ECO:0000256" key="4">
    <source>
        <dbReference type="ARBA" id="ARBA00022692"/>
    </source>
</evidence>
<dbReference type="EMBL" id="VBAO01000508">
    <property type="protein sequence ID" value="TMI76568.1"/>
    <property type="molecule type" value="Genomic_DNA"/>
</dbReference>
<feature type="transmembrane region" description="Helical" evidence="9">
    <location>
        <begin position="12"/>
        <end position="31"/>
    </location>
</feature>
<comment type="subcellular location">
    <subcellularLocation>
        <location evidence="1">Cell membrane</location>
        <topology evidence="1">Multi-pass membrane protein</topology>
    </subcellularLocation>
</comment>
<feature type="transmembrane region" description="Helical" evidence="9">
    <location>
        <begin position="91"/>
        <end position="110"/>
    </location>
</feature>
<feature type="transmembrane region" description="Helical" evidence="9">
    <location>
        <begin position="222"/>
        <end position="251"/>
    </location>
</feature>
<comment type="similarity">
    <text evidence="8">Belongs to the binding-protein-dependent transport system permease family. LivHM subfamily.</text>
</comment>
<dbReference type="GO" id="GO:0005886">
    <property type="term" value="C:plasma membrane"/>
    <property type="evidence" value="ECO:0007669"/>
    <property type="project" value="UniProtKB-SubCell"/>
</dbReference>
<keyword evidence="3" id="KW-1003">Cell membrane</keyword>
<dbReference type="GO" id="GO:0022857">
    <property type="term" value="F:transmembrane transporter activity"/>
    <property type="evidence" value="ECO:0007669"/>
    <property type="project" value="InterPro"/>
</dbReference>
<name>A0A537IZ25_9BACT</name>
<feature type="transmembrane region" description="Helical" evidence="9">
    <location>
        <begin position="189"/>
        <end position="210"/>
    </location>
</feature>
<proteinExistence type="inferred from homology"/>
<sequence length="289" mass="31023">MEIVLVQVFNGLISGAFYALLSLGLAIIFGMLRVVNFMHGALYMLGAFGAYLLGTQLGVSFWWALIISPLAVAAVGFLLERALLRRLYDLNILYNLLVTFGLTLVIQDAMRLRFGVQGVPYSIPSQLRGAVLIGFMFFPTYRLFVLAFSVLVCLSVWWLIERTRVGMIIRASTEDPVLTRALGVDVDRWIPLVFAFGVALAGLAGVLAAPMRNISPLMGADLIITTFAIVVIGGMGSILGSVVTGFVVGVLSALGAVYYPPAANTLVFVLMAVVLLLRPSGLFGSPEAG</sequence>
<accession>A0A537IZ25</accession>
<keyword evidence="7 9" id="KW-0472">Membrane</keyword>
<dbReference type="GO" id="GO:0006865">
    <property type="term" value="P:amino acid transport"/>
    <property type="evidence" value="ECO:0007669"/>
    <property type="project" value="UniProtKB-KW"/>
</dbReference>
<keyword evidence="6 9" id="KW-1133">Transmembrane helix</keyword>
<evidence type="ECO:0000256" key="6">
    <source>
        <dbReference type="ARBA" id="ARBA00022989"/>
    </source>
</evidence>